<sequence>MPVAAQRQVSNVPTCTAQPAATTTKAAAWGPLSFANSEIWGREGEGKSLMERMGRAVEKGLINQNWSLDRGGFEPRLKNFLFIRQFSDF</sequence>
<evidence type="ECO:0000313" key="2">
    <source>
        <dbReference type="EMBL" id="KND96438.1"/>
    </source>
</evidence>
<dbReference type="EMBL" id="LGST01000055">
    <property type="protein sequence ID" value="KND96438.1"/>
    <property type="molecule type" value="Genomic_DNA"/>
</dbReference>
<proteinExistence type="predicted"/>
<evidence type="ECO:0000313" key="3">
    <source>
        <dbReference type="Proteomes" id="UP000037122"/>
    </source>
</evidence>
<feature type="region of interest" description="Disordered" evidence="1">
    <location>
        <begin position="1"/>
        <end position="21"/>
    </location>
</feature>
<name>A0A0L0NQU0_CANAR</name>
<dbReference type="AlphaFoldDB" id="A0A0L0NQU0"/>
<reference evidence="3" key="1">
    <citation type="journal article" date="2015" name="BMC Genomics">
        <title>Draft genome of a commonly misdiagnosed multidrug resistant pathogen Candida auris.</title>
        <authorList>
            <person name="Chatterjee S."/>
            <person name="Alampalli S.V."/>
            <person name="Nageshan R.K."/>
            <person name="Chettiar S.T."/>
            <person name="Joshi S."/>
            <person name="Tatu U.S."/>
        </authorList>
    </citation>
    <scope>NUCLEOTIDE SEQUENCE [LARGE SCALE GENOMIC DNA]</scope>
    <source>
        <strain evidence="3">6684</strain>
    </source>
</reference>
<organism evidence="2 3">
    <name type="scientific">Candidozyma auris</name>
    <name type="common">Yeast</name>
    <name type="synonym">Candida auris</name>
    <dbReference type="NCBI Taxonomy" id="498019"/>
    <lineage>
        <taxon>Eukaryota</taxon>
        <taxon>Fungi</taxon>
        <taxon>Dikarya</taxon>
        <taxon>Ascomycota</taxon>
        <taxon>Saccharomycotina</taxon>
        <taxon>Pichiomycetes</taxon>
        <taxon>Metschnikowiaceae</taxon>
        <taxon>Candidozyma</taxon>
    </lineage>
</organism>
<gene>
    <name evidence="2" type="ORF">QG37_07175</name>
</gene>
<dbReference type="Proteomes" id="UP000037122">
    <property type="component" value="Unassembled WGS sequence"/>
</dbReference>
<evidence type="ECO:0000256" key="1">
    <source>
        <dbReference type="SAM" id="MobiDB-lite"/>
    </source>
</evidence>
<protein>
    <submittedName>
        <fullName evidence="2">Uncharacterized protein</fullName>
    </submittedName>
</protein>
<dbReference type="VEuPathDB" id="FungiDB:QG37_07175"/>
<comment type="caution">
    <text evidence="2">The sequence shown here is derived from an EMBL/GenBank/DDBJ whole genome shotgun (WGS) entry which is preliminary data.</text>
</comment>
<accession>A0A0L0NQU0</accession>